<organism evidence="16 17">
    <name type="scientific">Cryptococcus deuterogattii (strain R265)</name>
    <name type="common">Cryptococcus gattii VGII (strain R265)</name>
    <dbReference type="NCBI Taxonomy" id="294750"/>
    <lineage>
        <taxon>Eukaryota</taxon>
        <taxon>Fungi</taxon>
        <taxon>Dikarya</taxon>
        <taxon>Basidiomycota</taxon>
        <taxon>Agaricomycotina</taxon>
        <taxon>Tremellomycetes</taxon>
        <taxon>Tremellales</taxon>
        <taxon>Cryptococcaceae</taxon>
        <taxon>Cryptococcus</taxon>
        <taxon>Cryptococcus gattii species complex</taxon>
    </lineage>
</organism>
<dbReference type="VEuPathDB" id="FungiDB:CNBG_0388"/>
<protein>
    <submittedName>
        <fullName evidence="16">Peroxin-2</fullName>
    </submittedName>
</protein>
<dbReference type="Proteomes" id="UP000029445">
    <property type="component" value="Chromosome 4"/>
</dbReference>
<evidence type="ECO:0000256" key="3">
    <source>
        <dbReference type="ARBA" id="ARBA00008704"/>
    </source>
</evidence>
<dbReference type="PANTHER" id="PTHR23350:SF4">
    <property type="entry name" value="PEROXISOME BIOGENESIS FACTOR 2"/>
    <property type="match status" value="1"/>
</dbReference>
<dbReference type="Pfam" id="PF04757">
    <property type="entry name" value="Pex2_Pex12"/>
    <property type="match status" value="1"/>
</dbReference>
<proteinExistence type="inferred from homology"/>
<accession>A0A095C0Q5</accession>
<evidence type="ECO:0000256" key="7">
    <source>
        <dbReference type="ARBA" id="ARBA00022723"/>
    </source>
</evidence>
<evidence type="ECO:0000256" key="4">
    <source>
        <dbReference type="ARBA" id="ARBA00022448"/>
    </source>
</evidence>
<evidence type="ECO:0000256" key="8">
    <source>
        <dbReference type="ARBA" id="ARBA00022771"/>
    </source>
</evidence>
<evidence type="ECO:0000256" key="2">
    <source>
        <dbReference type="ARBA" id="ARBA00004906"/>
    </source>
</evidence>
<keyword evidence="8" id="KW-0863">Zinc-finger</keyword>
<dbReference type="GO" id="GO:0016562">
    <property type="term" value="P:protein import into peroxisome matrix, receptor recycling"/>
    <property type="evidence" value="ECO:0007669"/>
    <property type="project" value="UniProtKB-ARBA"/>
</dbReference>
<dbReference type="GO" id="GO:0016567">
    <property type="term" value="P:protein ubiquitination"/>
    <property type="evidence" value="ECO:0007669"/>
    <property type="project" value="UniProtKB-ARBA"/>
</dbReference>
<keyword evidence="5" id="KW-0808">Transferase</keyword>
<keyword evidence="7" id="KW-0479">Metal-binding</keyword>
<dbReference type="GO" id="GO:0016740">
    <property type="term" value="F:transferase activity"/>
    <property type="evidence" value="ECO:0007669"/>
    <property type="project" value="UniProtKB-KW"/>
</dbReference>
<evidence type="ECO:0000313" key="17">
    <source>
        <dbReference type="Proteomes" id="UP000029445"/>
    </source>
</evidence>
<dbReference type="InterPro" id="IPR006845">
    <property type="entry name" value="Pex_N"/>
</dbReference>
<dbReference type="KEGG" id="cdeu:CNBG_0388"/>
<evidence type="ECO:0000256" key="14">
    <source>
        <dbReference type="ARBA" id="ARBA00023140"/>
    </source>
</evidence>
<dbReference type="InterPro" id="IPR025654">
    <property type="entry name" value="PEX2/10"/>
</dbReference>
<gene>
    <name evidence="16" type="ORF">CNBG_0388</name>
</gene>
<evidence type="ECO:0000256" key="1">
    <source>
        <dbReference type="ARBA" id="ARBA00004585"/>
    </source>
</evidence>
<evidence type="ECO:0000256" key="5">
    <source>
        <dbReference type="ARBA" id="ARBA00022679"/>
    </source>
</evidence>
<keyword evidence="17" id="KW-1185">Reference proteome</keyword>
<feature type="domain" description="Pex N-terminal" evidence="15">
    <location>
        <begin position="28"/>
        <end position="229"/>
    </location>
</feature>
<comment type="similarity">
    <text evidence="3">Belongs to the pex2/pex10/pex12 family.</text>
</comment>
<dbReference type="GeneID" id="88176627"/>
<keyword evidence="9" id="KW-0833">Ubl conjugation pathway</keyword>
<dbReference type="OMA" id="CQPWNGD"/>
<reference evidence="16 17" key="2">
    <citation type="journal article" date="2018" name="Proc. Natl. Acad. Sci.">
        <title>RNAi is a critical determinant of centromere evolution in closely related fungi.</title>
        <authorList>
            <person name="Yadav V."/>
            <person name="Sun S."/>
            <person name="Billmyre R.B."/>
            <person name="Thimmappa B.C."/>
            <person name="Shea T."/>
            <person name="Lintner R."/>
            <person name="Bakkeren G."/>
            <person name="Cuomo C.A."/>
            <person name="Heitman J."/>
            <person name="Sanyal K."/>
        </authorList>
    </citation>
    <scope>NUCLEOTIDE SEQUENCE [LARGE SCALE GENOMIC DNA]</scope>
    <source>
        <strain evidence="16 17">R265</strain>
    </source>
</reference>
<name>A0A095C0Q5_CRYD2</name>
<evidence type="ECO:0000259" key="15">
    <source>
        <dbReference type="Pfam" id="PF04757"/>
    </source>
</evidence>
<evidence type="ECO:0000256" key="9">
    <source>
        <dbReference type="ARBA" id="ARBA00022786"/>
    </source>
</evidence>
<dbReference type="STRING" id="294750.A0A095C0Q5"/>
<evidence type="ECO:0000256" key="13">
    <source>
        <dbReference type="ARBA" id="ARBA00023136"/>
    </source>
</evidence>
<keyword evidence="6" id="KW-0812">Transmembrane</keyword>
<reference evidence="16 17" key="1">
    <citation type="journal article" date="2011" name="MBio">
        <title>Genome variation in Cryptococcus gattii, an emerging pathogen of immunocompetent hosts.</title>
        <authorList>
            <person name="D'Souza C.A."/>
            <person name="Kronstad J.W."/>
            <person name="Taylor G."/>
            <person name="Warren R."/>
            <person name="Yuen M."/>
            <person name="Hu G."/>
            <person name="Jung W.H."/>
            <person name="Sham A."/>
            <person name="Kidd S.E."/>
            <person name="Tangen K."/>
            <person name="Lee N."/>
            <person name="Zeilmaker T."/>
            <person name="Sawkins J."/>
            <person name="McVicker G."/>
            <person name="Shah S."/>
            <person name="Gnerre S."/>
            <person name="Griggs A."/>
            <person name="Zeng Q."/>
            <person name="Bartlett K."/>
            <person name="Li W."/>
            <person name="Wang X."/>
            <person name="Heitman J."/>
            <person name="Stajich J.E."/>
            <person name="Fraser J.A."/>
            <person name="Meyer W."/>
            <person name="Carter D."/>
            <person name="Schein J."/>
            <person name="Krzywinski M."/>
            <person name="Kwon-Chung K.J."/>
            <person name="Varma A."/>
            <person name="Wang J."/>
            <person name="Brunham R."/>
            <person name="Fyfe M."/>
            <person name="Ouellette B.F."/>
            <person name="Siddiqui A."/>
            <person name="Marra M."/>
            <person name="Jones S."/>
            <person name="Holt R."/>
            <person name="Birren B.W."/>
            <person name="Galagan J.E."/>
            <person name="Cuomo C.A."/>
        </authorList>
    </citation>
    <scope>NUCLEOTIDE SEQUENCE [LARGE SCALE GENOMIC DNA]</scope>
    <source>
        <strain evidence="16 17">R265</strain>
    </source>
</reference>
<sequence>MGEVYEGEPPAESPRAPKVNQIDADELDDALVSMLGEKVLKSIDNFKSRVSWDFKPEIELVIKLVIFRLGIGDSSSRSSPGAKLQNLKLIHHPQLGIKTIRSALLLYLLLHPPIFPSYIIKRVRQHALSKQWPDLPNHDWRKKAWKALGRIESASKIWEAFGWAGFLWDGKYPSLLMRLLGLRLVASQPHLAKLVSYEFMNRQLVWNAFTEFLMFAIPLLPTVPQSLRLSPSRFFQPLTTFLSQPTDIDYSSLPSITLDRRGLNHGDDQSRRHGGPFAHLSKTTCPICYVRHSAAPVALSSTSQGSSLTLPPIPGSSEAAFGHEVPEIDSEEECRIFMPARTDCDGGCLWCYYCIGEELYRHCKANRQTANKRSKQMRNGQQELGKTEEEVKWDCLRCGGGVSKAWRADSQEEAQWYGEATVQLSR</sequence>
<keyword evidence="14" id="KW-0576">Peroxisome</keyword>
<evidence type="ECO:0000256" key="10">
    <source>
        <dbReference type="ARBA" id="ARBA00022833"/>
    </source>
</evidence>
<evidence type="ECO:0000256" key="6">
    <source>
        <dbReference type="ARBA" id="ARBA00022692"/>
    </source>
</evidence>
<dbReference type="EMBL" id="CP025762">
    <property type="protein sequence ID" value="KGB74550.1"/>
    <property type="molecule type" value="Genomic_DNA"/>
</dbReference>
<keyword evidence="4" id="KW-0813">Transport</keyword>
<keyword evidence="13" id="KW-0472">Membrane</keyword>
<keyword evidence="11" id="KW-0653">Protein transport</keyword>
<dbReference type="OrthoDB" id="1701437at2759"/>
<keyword evidence="10" id="KW-0862">Zinc</keyword>
<keyword evidence="12" id="KW-1133">Transmembrane helix</keyword>
<comment type="subcellular location">
    <subcellularLocation>
        <location evidence="1">Peroxisome membrane</location>
        <topology evidence="1">Multi-pass membrane protein</topology>
    </subcellularLocation>
</comment>
<evidence type="ECO:0000256" key="11">
    <source>
        <dbReference type="ARBA" id="ARBA00022927"/>
    </source>
</evidence>
<dbReference type="AlphaFoldDB" id="A0A095C0Q5"/>
<dbReference type="HOGENOM" id="CLU_024591_0_0_1"/>
<comment type="pathway">
    <text evidence="2">Protein modification; protein ubiquitination.</text>
</comment>
<dbReference type="RefSeq" id="XP_062880543.1">
    <property type="nucleotide sequence ID" value="XM_063024473.1"/>
</dbReference>
<evidence type="ECO:0000256" key="12">
    <source>
        <dbReference type="ARBA" id="ARBA00022989"/>
    </source>
</evidence>
<dbReference type="GO" id="GO:0005778">
    <property type="term" value="C:peroxisomal membrane"/>
    <property type="evidence" value="ECO:0007669"/>
    <property type="project" value="UniProtKB-SubCell"/>
</dbReference>
<evidence type="ECO:0000313" key="16">
    <source>
        <dbReference type="EMBL" id="KGB74550.1"/>
    </source>
</evidence>
<dbReference type="GO" id="GO:0008270">
    <property type="term" value="F:zinc ion binding"/>
    <property type="evidence" value="ECO:0007669"/>
    <property type="project" value="UniProtKB-KW"/>
</dbReference>
<dbReference type="PANTHER" id="PTHR23350">
    <property type="entry name" value="PEROXISOME ASSEMBLY PROTEIN 10"/>
    <property type="match status" value="1"/>
</dbReference>